<dbReference type="SUPFAM" id="SSF48498">
    <property type="entry name" value="Tetracyclin repressor-like, C-terminal domain"/>
    <property type="match status" value="1"/>
</dbReference>
<dbReference type="Proteomes" id="UP000182054">
    <property type="component" value="Unassembled WGS sequence"/>
</dbReference>
<name>A0A1I0U3U6_9NOCA</name>
<keyword evidence="3" id="KW-0804">Transcription</keyword>
<dbReference type="InterPro" id="IPR050109">
    <property type="entry name" value="HTH-type_TetR-like_transc_reg"/>
</dbReference>
<gene>
    <name evidence="6" type="ORF">HQ605_18695</name>
    <name evidence="7" type="ORF">SAMN05444374_11328</name>
</gene>
<evidence type="ECO:0000313" key="9">
    <source>
        <dbReference type="Proteomes" id="UP001520140"/>
    </source>
</evidence>
<proteinExistence type="predicted"/>
<dbReference type="RefSeq" id="WP_068106119.1">
    <property type="nucleotide sequence ID" value="NZ_FOJN01000013.1"/>
</dbReference>
<dbReference type="EMBL" id="JABUKG010000027">
    <property type="protein sequence ID" value="MBY6322847.1"/>
    <property type="molecule type" value="Genomic_DNA"/>
</dbReference>
<dbReference type="Pfam" id="PF00440">
    <property type="entry name" value="TetR_N"/>
    <property type="match status" value="1"/>
</dbReference>
<feature type="DNA-binding region" description="H-T-H motif" evidence="4">
    <location>
        <begin position="31"/>
        <end position="50"/>
    </location>
</feature>
<dbReference type="InterPro" id="IPR001647">
    <property type="entry name" value="HTH_TetR"/>
</dbReference>
<dbReference type="PROSITE" id="PS01081">
    <property type="entry name" value="HTH_TETR_1"/>
    <property type="match status" value="1"/>
</dbReference>
<dbReference type="OrthoDB" id="3237195at2"/>
<dbReference type="Gene3D" id="1.10.357.10">
    <property type="entry name" value="Tetracycline Repressor, domain 2"/>
    <property type="match status" value="1"/>
</dbReference>
<dbReference type="Proteomes" id="UP001520140">
    <property type="component" value="Unassembled WGS sequence"/>
</dbReference>
<evidence type="ECO:0000256" key="4">
    <source>
        <dbReference type="PROSITE-ProRule" id="PRU00335"/>
    </source>
</evidence>
<accession>A0A1I0U3U6</accession>
<dbReference type="InterPro" id="IPR054126">
    <property type="entry name" value="CprB_TetR_C"/>
</dbReference>
<feature type="domain" description="HTH tetR-type" evidence="5">
    <location>
        <begin position="8"/>
        <end position="68"/>
    </location>
</feature>
<dbReference type="AlphaFoldDB" id="A0A1I0U3U6"/>
<keyword evidence="1" id="KW-0805">Transcription regulation</keyword>
<evidence type="ECO:0000256" key="3">
    <source>
        <dbReference type="ARBA" id="ARBA00023163"/>
    </source>
</evidence>
<dbReference type="InterPro" id="IPR036271">
    <property type="entry name" value="Tet_transcr_reg_TetR-rel_C_sf"/>
</dbReference>
<reference evidence="7 8" key="1">
    <citation type="submission" date="2016-10" db="EMBL/GenBank/DDBJ databases">
        <authorList>
            <person name="de Groot N.N."/>
        </authorList>
    </citation>
    <scope>NUCLEOTIDE SEQUENCE [LARGE SCALE GENOMIC DNA]</scope>
    <source>
        <strain evidence="7 8">DSM 44908</strain>
    </source>
</reference>
<dbReference type="PANTHER" id="PTHR30055:SF234">
    <property type="entry name" value="HTH-TYPE TRANSCRIPTIONAL REGULATOR BETI"/>
    <property type="match status" value="1"/>
</dbReference>
<protein>
    <submittedName>
        <fullName evidence="6">TetR/AcrR family transcriptional regulator</fullName>
    </submittedName>
    <submittedName>
        <fullName evidence="7">Transcriptional regulator, TetR family</fullName>
    </submittedName>
</protein>
<evidence type="ECO:0000256" key="1">
    <source>
        <dbReference type="ARBA" id="ARBA00023015"/>
    </source>
</evidence>
<evidence type="ECO:0000313" key="8">
    <source>
        <dbReference type="Proteomes" id="UP000182054"/>
    </source>
</evidence>
<dbReference type="InterPro" id="IPR009057">
    <property type="entry name" value="Homeodomain-like_sf"/>
</dbReference>
<dbReference type="EMBL" id="FOJN01000013">
    <property type="protein sequence ID" value="SFA58789.1"/>
    <property type="molecule type" value="Genomic_DNA"/>
</dbReference>
<dbReference type="GO" id="GO:0000976">
    <property type="term" value="F:transcription cis-regulatory region binding"/>
    <property type="evidence" value="ECO:0007669"/>
    <property type="project" value="TreeGrafter"/>
</dbReference>
<reference evidence="6 9" key="2">
    <citation type="submission" date="2020-06" db="EMBL/GenBank/DDBJ databases">
        <title>Taxonomy, biology and ecology of Rhodococcus bacteria occurring in California pistachio and other woody hosts as revealed by genome sequence analyses.</title>
        <authorList>
            <person name="Gai Y."/>
            <person name="Riely B."/>
        </authorList>
    </citation>
    <scope>NUCLEOTIDE SEQUENCE [LARGE SCALE GENOMIC DNA]</scope>
    <source>
        <strain evidence="6 9">BP-284</strain>
    </source>
</reference>
<dbReference type="InterPro" id="IPR047923">
    <property type="entry name" value="ArpA-like"/>
</dbReference>
<dbReference type="PRINTS" id="PR00455">
    <property type="entry name" value="HTHTETR"/>
</dbReference>
<dbReference type="NCBIfam" id="NF041196">
    <property type="entry name" value="ScbR_bind_reg"/>
    <property type="match status" value="1"/>
</dbReference>
<keyword evidence="2 4" id="KW-0238">DNA-binding</keyword>
<dbReference type="PANTHER" id="PTHR30055">
    <property type="entry name" value="HTH-TYPE TRANSCRIPTIONAL REGULATOR RUTR"/>
    <property type="match status" value="1"/>
</dbReference>
<dbReference type="Pfam" id="PF21935">
    <property type="entry name" value="TetR_C_45"/>
    <property type="match status" value="1"/>
</dbReference>
<dbReference type="GeneID" id="85486924"/>
<evidence type="ECO:0000313" key="6">
    <source>
        <dbReference type="EMBL" id="MBY6322847.1"/>
    </source>
</evidence>
<sequence length="214" mass="23756">MVRQARAEITRDTVLAGAATVFLRLGYANASLSEIISQSQVTKGALYFHFGSKEELARAVIDEGVRRLTAACATLDDGRVPALEAEIGVSYITVDMAVTDPMVAAMFRLEYQIGDYRGTGENILETWTEYHTGLARRALEEGDLLPDLDAETTGMLFLEVIVGAHMVAVATDSTDRMSSRMERLWHYLLPSLVPPTKLDYFREFAARRVLKYGN</sequence>
<evidence type="ECO:0000256" key="2">
    <source>
        <dbReference type="ARBA" id="ARBA00023125"/>
    </source>
</evidence>
<dbReference type="GO" id="GO:0003700">
    <property type="term" value="F:DNA-binding transcription factor activity"/>
    <property type="evidence" value="ECO:0007669"/>
    <property type="project" value="TreeGrafter"/>
</dbReference>
<evidence type="ECO:0000313" key="7">
    <source>
        <dbReference type="EMBL" id="SFA58789.1"/>
    </source>
</evidence>
<dbReference type="PROSITE" id="PS50977">
    <property type="entry name" value="HTH_TETR_2"/>
    <property type="match status" value="1"/>
</dbReference>
<dbReference type="InterPro" id="IPR023772">
    <property type="entry name" value="DNA-bd_HTH_TetR-type_CS"/>
</dbReference>
<dbReference type="SUPFAM" id="SSF46689">
    <property type="entry name" value="Homeodomain-like"/>
    <property type="match status" value="1"/>
</dbReference>
<organism evidence="7 8">
    <name type="scientific">Rhodococcoides kroppenstedtii</name>
    <dbReference type="NCBI Taxonomy" id="293050"/>
    <lineage>
        <taxon>Bacteria</taxon>
        <taxon>Bacillati</taxon>
        <taxon>Actinomycetota</taxon>
        <taxon>Actinomycetes</taxon>
        <taxon>Mycobacteriales</taxon>
        <taxon>Nocardiaceae</taxon>
        <taxon>Rhodococcoides</taxon>
    </lineage>
</organism>
<keyword evidence="9" id="KW-1185">Reference proteome</keyword>
<evidence type="ECO:0000259" key="5">
    <source>
        <dbReference type="PROSITE" id="PS50977"/>
    </source>
</evidence>